<gene>
    <name evidence="3" type="ORF">ADEAN_000817600</name>
</gene>
<protein>
    <submittedName>
        <fullName evidence="3">PAP2 superfamily, putative</fullName>
    </submittedName>
</protein>
<proteinExistence type="predicted"/>
<keyword evidence="1" id="KW-0812">Transmembrane</keyword>
<evidence type="ECO:0000313" key="3">
    <source>
        <dbReference type="EMBL" id="CAD2220654.1"/>
    </source>
</evidence>
<accession>A0A7G2CNX5</accession>
<organism evidence="3 4">
    <name type="scientific">Angomonas deanei</name>
    <dbReference type="NCBI Taxonomy" id="59799"/>
    <lineage>
        <taxon>Eukaryota</taxon>
        <taxon>Discoba</taxon>
        <taxon>Euglenozoa</taxon>
        <taxon>Kinetoplastea</taxon>
        <taxon>Metakinetoplastina</taxon>
        <taxon>Trypanosomatida</taxon>
        <taxon>Trypanosomatidae</taxon>
        <taxon>Strigomonadinae</taxon>
        <taxon>Angomonas</taxon>
    </lineage>
</organism>
<feature type="domain" description="Phosphatidic acid phosphatase type 2/haloperoxidase" evidence="2">
    <location>
        <begin position="67"/>
        <end position="156"/>
    </location>
</feature>
<evidence type="ECO:0000313" key="4">
    <source>
        <dbReference type="Proteomes" id="UP000515908"/>
    </source>
</evidence>
<dbReference type="InterPro" id="IPR036938">
    <property type="entry name" value="PAP2/HPO_sf"/>
</dbReference>
<dbReference type="PROSITE" id="PS51257">
    <property type="entry name" value="PROKAR_LIPOPROTEIN"/>
    <property type="match status" value="1"/>
</dbReference>
<keyword evidence="4" id="KW-1185">Reference proteome</keyword>
<dbReference type="EMBL" id="LR877162">
    <property type="protein sequence ID" value="CAD2220654.1"/>
    <property type="molecule type" value="Genomic_DNA"/>
</dbReference>
<feature type="transmembrane region" description="Helical" evidence="1">
    <location>
        <begin position="139"/>
        <end position="160"/>
    </location>
</feature>
<dbReference type="PANTHER" id="PTHR14969">
    <property type="entry name" value="SPHINGOSINE-1-PHOSPHATE PHOSPHOHYDROLASE"/>
    <property type="match status" value="1"/>
</dbReference>
<keyword evidence="1" id="KW-0472">Membrane</keyword>
<dbReference type="SUPFAM" id="SSF48317">
    <property type="entry name" value="Acid phosphatase/Vanadium-dependent haloperoxidase"/>
    <property type="match status" value="1"/>
</dbReference>
<dbReference type="InterPro" id="IPR000326">
    <property type="entry name" value="PAP2/HPO"/>
</dbReference>
<dbReference type="Proteomes" id="UP000515908">
    <property type="component" value="Chromosome 18"/>
</dbReference>
<evidence type="ECO:0000256" key="1">
    <source>
        <dbReference type="SAM" id="Phobius"/>
    </source>
</evidence>
<dbReference type="VEuPathDB" id="TriTrypDB:ADEAN_000817600"/>
<name>A0A7G2CNX5_9TRYP</name>
<sequence length="217" mass="22822">MTRTVWRQLCFAVDESCSAVVSLTVIGCNLFYLWQAPHSVVVPCFTAGCCVTAATGKVLKRVINQSRPAGAPKLSPGMPSNHAISLTFLALCTAYGLSPSFHPDRNAQLLQAGQLGVLGYAACGTGLRVYCGHHTWPQVLAGGALGLGSAALCLAANYAGYEGGNSGGRVDDLPTEWKQILQVGCVITGVLAFTSILRGSPLVERLMRKKPTKNTNA</sequence>
<dbReference type="Pfam" id="PF01569">
    <property type="entry name" value="PAP2"/>
    <property type="match status" value="1"/>
</dbReference>
<dbReference type="GO" id="GO:0042392">
    <property type="term" value="F:sphingosine-1-phosphate phosphatase activity"/>
    <property type="evidence" value="ECO:0007669"/>
    <property type="project" value="TreeGrafter"/>
</dbReference>
<dbReference type="AlphaFoldDB" id="A0A7G2CNX5"/>
<dbReference type="Gene3D" id="1.20.144.10">
    <property type="entry name" value="Phosphatidic acid phosphatase type 2/haloperoxidase"/>
    <property type="match status" value="1"/>
</dbReference>
<reference evidence="3 4" key="1">
    <citation type="submission" date="2020-08" db="EMBL/GenBank/DDBJ databases">
        <authorList>
            <person name="Newling K."/>
            <person name="Davey J."/>
            <person name="Forrester S."/>
        </authorList>
    </citation>
    <scope>NUCLEOTIDE SEQUENCE [LARGE SCALE GENOMIC DNA]</scope>
    <source>
        <strain evidence="4">Crithidia deanei Carvalho (ATCC PRA-265)</strain>
    </source>
</reference>
<keyword evidence="1" id="KW-1133">Transmembrane helix</keyword>
<dbReference type="PANTHER" id="PTHR14969:SF13">
    <property type="entry name" value="AT30094P"/>
    <property type="match status" value="1"/>
</dbReference>
<evidence type="ECO:0000259" key="2">
    <source>
        <dbReference type="Pfam" id="PF01569"/>
    </source>
</evidence>
<feature type="transmembrane region" description="Helical" evidence="1">
    <location>
        <begin position="180"/>
        <end position="200"/>
    </location>
</feature>